<sequence>MDAQAAVMDPADDVRYDRIEVRPLDRQFGAHPALSIPPGMSEIVFGRVNGSDPAPLTYALFDAARVEGLAERLVAAAIPHDCLVRGPSRDEFGAVSPWLVELRADSRLCRDLFTAGDARWELWGREAYVLMRSHHELAGLVDHLRHFTKLRDSKGQWHFFRFQEPLVMRTIVMGLPDHARRSFLAPFQRVIVPDRSDVLHLFDIRLDGVSGR</sequence>
<comment type="caution">
    <text evidence="2">The sequence shown here is derived from an EMBL/GenBank/DDBJ whole genome shotgun (WGS) entry which is preliminary data.</text>
</comment>
<reference evidence="3" key="1">
    <citation type="journal article" date="2019" name="Int. J. Syst. Evol. Microbiol.">
        <title>The Global Catalogue of Microorganisms (GCM) 10K type strain sequencing project: providing services to taxonomists for standard genome sequencing and annotation.</title>
        <authorList>
            <consortium name="The Broad Institute Genomics Platform"/>
            <consortium name="The Broad Institute Genome Sequencing Center for Infectious Disease"/>
            <person name="Wu L."/>
            <person name="Ma J."/>
        </authorList>
    </citation>
    <scope>NUCLEOTIDE SEQUENCE [LARGE SCALE GENOMIC DNA]</scope>
    <source>
        <strain evidence="3">KCTC 42899</strain>
    </source>
</reference>
<organism evidence="2 3">
    <name type="scientific">Paracoccus mangrovi</name>
    <dbReference type="NCBI Taxonomy" id="1715645"/>
    <lineage>
        <taxon>Bacteria</taxon>
        <taxon>Pseudomonadati</taxon>
        <taxon>Pseudomonadota</taxon>
        <taxon>Alphaproteobacteria</taxon>
        <taxon>Rhodobacterales</taxon>
        <taxon>Paracoccaceae</taxon>
        <taxon>Paracoccus</taxon>
    </lineage>
</organism>
<protein>
    <submittedName>
        <fullName evidence="2">DUF4123 domain-containing protein</fullName>
    </submittedName>
</protein>
<evidence type="ECO:0000259" key="1">
    <source>
        <dbReference type="Pfam" id="PF13503"/>
    </source>
</evidence>
<dbReference type="Pfam" id="PF13503">
    <property type="entry name" value="DUF4123"/>
    <property type="match status" value="1"/>
</dbReference>
<dbReference type="InterPro" id="IPR025391">
    <property type="entry name" value="DUF4123"/>
</dbReference>
<dbReference type="Proteomes" id="UP001595721">
    <property type="component" value="Unassembled WGS sequence"/>
</dbReference>
<dbReference type="RefSeq" id="WP_377745241.1">
    <property type="nucleotide sequence ID" value="NZ_JBHRXJ010000010.1"/>
</dbReference>
<feature type="domain" description="DUF4123" evidence="1">
    <location>
        <begin position="58"/>
        <end position="180"/>
    </location>
</feature>
<name>A0ABV7R4N1_9RHOB</name>
<dbReference type="EMBL" id="JBHRXJ010000010">
    <property type="protein sequence ID" value="MFC3529331.1"/>
    <property type="molecule type" value="Genomic_DNA"/>
</dbReference>
<evidence type="ECO:0000313" key="3">
    <source>
        <dbReference type="Proteomes" id="UP001595721"/>
    </source>
</evidence>
<accession>A0ABV7R4N1</accession>
<gene>
    <name evidence="2" type="ORF">ACFOMH_14220</name>
</gene>
<keyword evidence="3" id="KW-1185">Reference proteome</keyword>
<proteinExistence type="predicted"/>
<evidence type="ECO:0000313" key="2">
    <source>
        <dbReference type="EMBL" id="MFC3529331.1"/>
    </source>
</evidence>